<keyword evidence="3" id="KW-1185">Reference proteome</keyword>
<gene>
    <name evidence="2" type="ORF">SAMN05421546_0805</name>
</gene>
<dbReference type="InterPro" id="IPR036249">
    <property type="entry name" value="Thioredoxin-like_sf"/>
</dbReference>
<sequence>MNDPTPSQLHARKRNRNALMLIALMIFGSFLIAGALRFSGWRPEGMKNKGELLEPPGDLREVHPQLVEGGEYEWNPVERHWRILVAAPRQCGSPCDQLANDLDKVWQLTGREADRVQIFWLGQVPANAPGMSHQRALRDQPALRAALPGSDVSGPVTYIVDPYGFAILRYVPGHDPGDLRSDLSKLLKLK</sequence>
<reference evidence="3" key="1">
    <citation type="submission" date="2017-01" db="EMBL/GenBank/DDBJ databases">
        <authorList>
            <person name="Varghese N."/>
            <person name="Submissions S."/>
        </authorList>
    </citation>
    <scope>NUCLEOTIDE SEQUENCE [LARGE SCALE GENOMIC DNA]</scope>
    <source>
        <strain evidence="3">UM1</strain>
    </source>
</reference>
<organism evidence="2 3">
    <name type="scientific">Solilutibacter tolerans</name>
    <dbReference type="NCBI Taxonomy" id="1604334"/>
    <lineage>
        <taxon>Bacteria</taxon>
        <taxon>Pseudomonadati</taxon>
        <taxon>Pseudomonadota</taxon>
        <taxon>Gammaproteobacteria</taxon>
        <taxon>Lysobacterales</taxon>
        <taxon>Lysobacteraceae</taxon>
        <taxon>Solilutibacter</taxon>
    </lineage>
</organism>
<dbReference type="AlphaFoldDB" id="A0A1N6QU89"/>
<dbReference type="RefSeq" id="WP_076585561.1">
    <property type="nucleotide sequence ID" value="NZ_FTLW01000002.1"/>
</dbReference>
<keyword evidence="1" id="KW-1133">Transmembrane helix</keyword>
<dbReference type="OrthoDB" id="9785445at2"/>
<feature type="transmembrane region" description="Helical" evidence="1">
    <location>
        <begin position="20"/>
        <end position="39"/>
    </location>
</feature>
<evidence type="ECO:0000313" key="3">
    <source>
        <dbReference type="Proteomes" id="UP000241788"/>
    </source>
</evidence>
<evidence type="ECO:0008006" key="4">
    <source>
        <dbReference type="Google" id="ProtNLM"/>
    </source>
</evidence>
<evidence type="ECO:0000256" key="1">
    <source>
        <dbReference type="SAM" id="Phobius"/>
    </source>
</evidence>
<dbReference type="Proteomes" id="UP000241788">
    <property type="component" value="Unassembled WGS sequence"/>
</dbReference>
<accession>A0A1N6QU89</accession>
<evidence type="ECO:0000313" key="2">
    <source>
        <dbReference type="EMBL" id="SIQ20145.1"/>
    </source>
</evidence>
<dbReference type="STRING" id="1604334.SAMN05421546_0805"/>
<keyword evidence="1" id="KW-0472">Membrane</keyword>
<dbReference type="EMBL" id="FTLW01000002">
    <property type="protein sequence ID" value="SIQ20145.1"/>
    <property type="molecule type" value="Genomic_DNA"/>
</dbReference>
<dbReference type="SUPFAM" id="SSF52833">
    <property type="entry name" value="Thioredoxin-like"/>
    <property type="match status" value="1"/>
</dbReference>
<keyword evidence="1" id="KW-0812">Transmembrane</keyword>
<proteinExistence type="predicted"/>
<protein>
    <recommendedName>
        <fullName evidence="4">Cytochrome oxidase Cu insertion factor, SCO1/SenC/PrrC family</fullName>
    </recommendedName>
</protein>
<name>A0A1N6QU89_9GAMM</name>